<reference evidence="1 2" key="1">
    <citation type="submission" date="2014-08" db="EMBL/GenBank/DDBJ databases">
        <title>Whole genome shotgun sequence of Sphingomonas paucimobilis NBRC 13935.</title>
        <authorList>
            <person name="Hosoyama A."/>
            <person name="Hashimoto M."/>
            <person name="Hosoyama Y."/>
            <person name="Noguchi M."/>
            <person name="Uohara A."/>
            <person name="Ohji S."/>
            <person name="Katano-Makiyama Y."/>
            <person name="Ichikawa N."/>
            <person name="Kimura A."/>
            <person name="Yamazoe A."/>
            <person name="Fujita N."/>
        </authorList>
    </citation>
    <scope>NUCLEOTIDE SEQUENCE [LARGE SCALE GENOMIC DNA]</scope>
    <source>
        <strain evidence="1 2">NBRC 13935</strain>
    </source>
</reference>
<dbReference type="InterPro" id="IPR022243">
    <property type="entry name" value="DUF3768"/>
</dbReference>
<dbReference type="AlphaFoldDB" id="A0A0C9NEB2"/>
<evidence type="ECO:0000313" key="1">
    <source>
        <dbReference type="EMBL" id="GAN14607.1"/>
    </source>
</evidence>
<sequence>MTDQLSRIAELNDRCRHGLDPTARVVITAACVAAFAGDLSAQAELLAAIRGYAFTRDDGPERSRGEFTVCGHAVRFAIDYYDRALGWGSEDPGDPHVTTRVMTIMLPEDD</sequence>
<protein>
    <submittedName>
        <fullName evidence="1">DNA, contig: SP643</fullName>
    </submittedName>
</protein>
<comment type="caution">
    <text evidence="1">The sequence shown here is derived from an EMBL/GenBank/DDBJ whole genome shotgun (WGS) entry which is preliminary data.</text>
</comment>
<keyword evidence="2" id="KW-1185">Reference proteome</keyword>
<accession>A0A0C9NEB2</accession>
<dbReference type="GeneID" id="78525586"/>
<proteinExistence type="predicted"/>
<name>A0A0C9NEB2_SPHPI</name>
<gene>
    <name evidence="1" type="ORF">SP6_43_01060</name>
</gene>
<dbReference type="Pfam" id="PF12599">
    <property type="entry name" value="DUF3768"/>
    <property type="match status" value="1"/>
</dbReference>
<dbReference type="Proteomes" id="UP000032025">
    <property type="component" value="Unassembled WGS sequence"/>
</dbReference>
<evidence type="ECO:0000313" key="2">
    <source>
        <dbReference type="Proteomes" id="UP000032025"/>
    </source>
</evidence>
<dbReference type="EMBL" id="BBJS01000043">
    <property type="protein sequence ID" value="GAN14607.1"/>
    <property type="molecule type" value="Genomic_DNA"/>
</dbReference>
<dbReference type="RefSeq" id="WP_042469261.1">
    <property type="nucleotide sequence ID" value="NZ_BBJS01000043.1"/>
</dbReference>
<organism evidence="1 2">
    <name type="scientific">Sphingomonas paucimobilis NBRC 13935</name>
    <dbReference type="NCBI Taxonomy" id="1219050"/>
    <lineage>
        <taxon>Bacteria</taxon>
        <taxon>Pseudomonadati</taxon>
        <taxon>Pseudomonadota</taxon>
        <taxon>Alphaproteobacteria</taxon>
        <taxon>Sphingomonadales</taxon>
        <taxon>Sphingomonadaceae</taxon>
        <taxon>Sphingomonas</taxon>
    </lineage>
</organism>